<dbReference type="InterPro" id="IPR019169">
    <property type="entry name" value="Transmembrane_26"/>
</dbReference>
<evidence type="ECO:0000256" key="2">
    <source>
        <dbReference type="SAM" id="Phobius"/>
    </source>
</evidence>
<keyword evidence="2" id="KW-1133">Transmembrane helix</keyword>
<sequence>MAATKSKASTKASTTAGSLVLDYVKYYKAILARTLFGTHALVTVWRTTVIMGVAYWALAFGVFLLSVEYVVTMWVRAGQEWPWVSPSTLCYLATTASALWVQKLESLGHLTGQNGSNVASVPGVGMQLDFSAGDWLLLTEQTMMVTIILSRWLLPKGDMAHTQLSSLLLLYLGLSADILDFSTIFSEPKIAADKTICYVILLVWTGSLCQFFLVLTSTSKNNADEVKTSLRSIVCSSEVWQILVQVGLQDFPFLLIRVLALLQYEVFTYTIIFFVCKNSLIISLEIYHMVAVCKQQHKKLKRRRVRVAELKSKFTNVAGAVGAMNKRRLAGLFTGAKGGDGLSSATADDPKATASVQEVRSKIDSGEKPTGGNNSGDSLSVSTAEPNRKVVSPNTSRIAGVFAKISGKNLSSAAKSGAIEKTQTIKSLGNVSTKSDTDSGIVENEDTATSSPTTVCIGDQNIFGDENVSESQEKVDLHSKKSLPNTGNSLALLNNLKRANKAGWFAEARRGTPPLSHTLATVHSPSADTREKVFTTATASPFAVKENIF</sequence>
<dbReference type="Proteomes" id="UP000694888">
    <property type="component" value="Unplaced"/>
</dbReference>
<keyword evidence="3" id="KW-1185">Reference proteome</keyword>
<feature type="compositionally biased region" description="Polar residues" evidence="1">
    <location>
        <begin position="371"/>
        <end position="385"/>
    </location>
</feature>
<organism evidence="3 4">
    <name type="scientific">Aplysia californica</name>
    <name type="common">California sea hare</name>
    <dbReference type="NCBI Taxonomy" id="6500"/>
    <lineage>
        <taxon>Eukaryota</taxon>
        <taxon>Metazoa</taxon>
        <taxon>Spiralia</taxon>
        <taxon>Lophotrochozoa</taxon>
        <taxon>Mollusca</taxon>
        <taxon>Gastropoda</taxon>
        <taxon>Heterobranchia</taxon>
        <taxon>Euthyneura</taxon>
        <taxon>Tectipleura</taxon>
        <taxon>Aplysiida</taxon>
        <taxon>Aplysioidea</taxon>
        <taxon>Aplysiidae</taxon>
        <taxon>Aplysia</taxon>
    </lineage>
</organism>
<feature type="transmembrane region" description="Helical" evidence="2">
    <location>
        <begin position="135"/>
        <end position="154"/>
    </location>
</feature>
<feature type="transmembrane region" description="Helical" evidence="2">
    <location>
        <begin position="166"/>
        <end position="186"/>
    </location>
</feature>
<gene>
    <name evidence="4" type="primary">LOC101846352</name>
</gene>
<evidence type="ECO:0000256" key="1">
    <source>
        <dbReference type="SAM" id="MobiDB-lite"/>
    </source>
</evidence>
<dbReference type="PANTHER" id="PTHR22168">
    <property type="entry name" value="TMEM26 PROTEIN"/>
    <property type="match status" value="1"/>
</dbReference>
<feature type="region of interest" description="Disordered" evidence="1">
    <location>
        <begin position="430"/>
        <end position="451"/>
    </location>
</feature>
<proteinExistence type="predicted"/>
<reference evidence="4" key="1">
    <citation type="submission" date="2025-08" db="UniProtKB">
        <authorList>
            <consortium name="RefSeq"/>
        </authorList>
    </citation>
    <scope>IDENTIFICATION</scope>
</reference>
<evidence type="ECO:0000313" key="3">
    <source>
        <dbReference type="Proteomes" id="UP000694888"/>
    </source>
</evidence>
<name>A0ABM1A0D0_APLCA</name>
<feature type="transmembrane region" description="Helical" evidence="2">
    <location>
        <begin position="53"/>
        <end position="71"/>
    </location>
</feature>
<evidence type="ECO:0000313" key="4">
    <source>
        <dbReference type="RefSeq" id="XP_012938249.1"/>
    </source>
</evidence>
<keyword evidence="2" id="KW-0472">Membrane</keyword>
<dbReference type="RefSeq" id="XP_012938249.1">
    <property type="nucleotide sequence ID" value="XM_013082795.2"/>
</dbReference>
<protein>
    <submittedName>
        <fullName evidence="4">Uncharacterized protein LOC101846352</fullName>
    </submittedName>
</protein>
<feature type="region of interest" description="Disordered" evidence="1">
    <location>
        <begin position="341"/>
        <end position="390"/>
    </location>
</feature>
<keyword evidence="2" id="KW-0812">Transmembrane</keyword>
<dbReference type="GeneID" id="101846352"/>
<accession>A0ABM1A0D0</accession>
<dbReference type="PANTHER" id="PTHR22168:SF8">
    <property type="entry name" value="TRANSMEMBRANE PROTEIN 26"/>
    <property type="match status" value="1"/>
</dbReference>
<dbReference type="Pfam" id="PF09772">
    <property type="entry name" value="Tmem26"/>
    <property type="match status" value="1"/>
</dbReference>
<feature type="transmembrane region" description="Helical" evidence="2">
    <location>
        <begin position="198"/>
        <end position="218"/>
    </location>
</feature>